<comment type="caution">
    <text evidence="1">The sequence shown here is derived from an EMBL/GenBank/DDBJ whole genome shotgun (WGS) entry which is preliminary data.</text>
</comment>
<dbReference type="EMBL" id="JAVRHO010000006">
    <property type="protein sequence ID" value="MDT0646207.1"/>
    <property type="molecule type" value="Genomic_DNA"/>
</dbReference>
<proteinExistence type="predicted"/>
<name>A0ABU3CIM2_9FLAO</name>
<dbReference type="SUPFAM" id="SSF51445">
    <property type="entry name" value="(Trans)glycosidases"/>
    <property type="match status" value="1"/>
</dbReference>
<reference evidence="1 2" key="1">
    <citation type="submission" date="2023-09" db="EMBL/GenBank/DDBJ databases">
        <authorList>
            <person name="Rey-Velasco X."/>
        </authorList>
    </citation>
    <scope>NUCLEOTIDE SEQUENCE [LARGE SCALE GENOMIC DNA]</scope>
    <source>
        <strain evidence="1 2">F260</strain>
    </source>
</reference>
<evidence type="ECO:0000313" key="1">
    <source>
        <dbReference type="EMBL" id="MDT0646207.1"/>
    </source>
</evidence>
<sequence length="350" mass="40484">MLDRAEDLQLAVVADIPLPKFYNNQNYWSSDMNGVKQRIAKTVSQHKDHPALLYWNLGNEIGYPEVYEFSDFFKNFNGLIEVIHKNDPFHPVSTALIAGSRRTLISISLRSPQLDFVSLNSFGSLRNLAPMLESISLLWDGPYVISEWGINGPWEEEETSWGAPIEQTSTKKAEILPTRYYSEVLQDKSCLGSFYFYWGTKYERTNTWFSLFQEDSTRSQVFYSLKNVWNNKKSDYKGPEIKYALLNDRGAMESIVLNSGSTAKAELLLQNPEDSLNIHWVIRKEAWENILEETSEIKNKWKERFDSKAIFEVPKEEGPYRIFVYVKDRNGNHASTNIPFYVINPVNGKN</sequence>
<accession>A0ABU3CIM2</accession>
<dbReference type="Proteomes" id="UP001245285">
    <property type="component" value="Unassembled WGS sequence"/>
</dbReference>
<dbReference type="RefSeq" id="WP_311494385.1">
    <property type="nucleotide sequence ID" value="NZ_JAVRHO010000006.1"/>
</dbReference>
<gene>
    <name evidence="1" type="ORF">RM545_05860</name>
</gene>
<protein>
    <recommendedName>
        <fullName evidence="3">Glycoside hydrolase family 2 catalytic domain-containing protein</fullName>
    </recommendedName>
</protein>
<evidence type="ECO:0000313" key="2">
    <source>
        <dbReference type="Proteomes" id="UP001245285"/>
    </source>
</evidence>
<dbReference type="InterPro" id="IPR017853">
    <property type="entry name" value="GH"/>
</dbReference>
<evidence type="ECO:0008006" key="3">
    <source>
        <dbReference type="Google" id="ProtNLM"/>
    </source>
</evidence>
<keyword evidence="2" id="KW-1185">Reference proteome</keyword>
<organism evidence="1 2">
    <name type="scientific">Autumnicola lenta</name>
    <dbReference type="NCBI Taxonomy" id="3075593"/>
    <lineage>
        <taxon>Bacteria</taxon>
        <taxon>Pseudomonadati</taxon>
        <taxon>Bacteroidota</taxon>
        <taxon>Flavobacteriia</taxon>
        <taxon>Flavobacteriales</taxon>
        <taxon>Flavobacteriaceae</taxon>
        <taxon>Autumnicola</taxon>
    </lineage>
</organism>
<dbReference type="Gene3D" id="3.20.20.80">
    <property type="entry name" value="Glycosidases"/>
    <property type="match status" value="1"/>
</dbReference>